<dbReference type="EMBL" id="QNRR01000002">
    <property type="protein sequence ID" value="RBP45970.1"/>
    <property type="molecule type" value="Genomic_DNA"/>
</dbReference>
<protein>
    <recommendedName>
        <fullName evidence="3">Serine/threonine protein phosphatase</fullName>
    </recommendedName>
</protein>
<organism evidence="1 2">
    <name type="scientific">Roseimicrobium gellanilyticum</name>
    <dbReference type="NCBI Taxonomy" id="748857"/>
    <lineage>
        <taxon>Bacteria</taxon>
        <taxon>Pseudomonadati</taxon>
        <taxon>Verrucomicrobiota</taxon>
        <taxon>Verrucomicrobiia</taxon>
        <taxon>Verrucomicrobiales</taxon>
        <taxon>Verrucomicrobiaceae</taxon>
        <taxon>Roseimicrobium</taxon>
    </lineage>
</organism>
<dbReference type="AlphaFoldDB" id="A0A366HQN7"/>
<dbReference type="Gene3D" id="1.10.510.10">
    <property type="entry name" value="Transferase(Phosphotransferase) domain 1"/>
    <property type="match status" value="1"/>
</dbReference>
<evidence type="ECO:0008006" key="3">
    <source>
        <dbReference type="Google" id="ProtNLM"/>
    </source>
</evidence>
<evidence type="ECO:0000313" key="2">
    <source>
        <dbReference type="Proteomes" id="UP000253426"/>
    </source>
</evidence>
<sequence length="139" mass="15934">MQEVKDTVRAMVRIGYDGRVHKTFRGHNAKGRFENEVRVLKYLEEKGCDFVPKVLEADPETLKLVTTNCGARVEHMSEEKMKEVFGKLEQYGVRHEDAFLRNITYNARQGRFCVIDFEFATLLDEQPPSQEATLPAPAA</sequence>
<reference evidence="1 2" key="1">
    <citation type="submission" date="2018-06" db="EMBL/GenBank/DDBJ databases">
        <title>Genomic Encyclopedia of Type Strains, Phase IV (KMG-IV): sequencing the most valuable type-strain genomes for metagenomic binning, comparative biology and taxonomic classification.</title>
        <authorList>
            <person name="Goeker M."/>
        </authorList>
    </citation>
    <scope>NUCLEOTIDE SEQUENCE [LARGE SCALE GENOMIC DNA]</scope>
    <source>
        <strain evidence="1 2">DSM 25532</strain>
    </source>
</reference>
<gene>
    <name evidence="1" type="ORF">DES53_102355</name>
</gene>
<evidence type="ECO:0000313" key="1">
    <source>
        <dbReference type="EMBL" id="RBP45970.1"/>
    </source>
</evidence>
<dbReference type="OrthoDB" id="193799at2"/>
<dbReference type="InterPro" id="IPR011009">
    <property type="entry name" value="Kinase-like_dom_sf"/>
</dbReference>
<dbReference type="Proteomes" id="UP000253426">
    <property type="component" value="Unassembled WGS sequence"/>
</dbReference>
<comment type="caution">
    <text evidence="1">The sequence shown here is derived from an EMBL/GenBank/DDBJ whole genome shotgun (WGS) entry which is preliminary data.</text>
</comment>
<dbReference type="RefSeq" id="WP_113957528.1">
    <property type="nucleotide sequence ID" value="NZ_QNRR01000002.1"/>
</dbReference>
<dbReference type="SUPFAM" id="SSF56112">
    <property type="entry name" value="Protein kinase-like (PK-like)"/>
    <property type="match status" value="1"/>
</dbReference>
<proteinExistence type="predicted"/>
<name>A0A366HQN7_9BACT</name>
<accession>A0A366HQN7</accession>
<keyword evidence="2" id="KW-1185">Reference proteome</keyword>